<reference evidence="15" key="1">
    <citation type="submission" date="2021-03" db="EMBL/GenBank/DDBJ databases">
        <title>Draft genome sequence of rust myrtle Austropuccinia psidii MF-1, a brazilian biotype.</title>
        <authorList>
            <person name="Quecine M.C."/>
            <person name="Pachon D.M.R."/>
            <person name="Bonatelli M.L."/>
            <person name="Correr F.H."/>
            <person name="Franceschini L.M."/>
            <person name="Leite T.F."/>
            <person name="Margarido G.R.A."/>
            <person name="Almeida C.A."/>
            <person name="Ferrarezi J.A."/>
            <person name="Labate C.A."/>
        </authorList>
    </citation>
    <scope>NUCLEOTIDE SEQUENCE</scope>
    <source>
        <strain evidence="15">MF-1</strain>
    </source>
</reference>
<dbReference type="PRINTS" id="PR00747">
    <property type="entry name" value="GLYHDRLASE47"/>
</dbReference>
<keyword evidence="7 12" id="KW-1015">Disulfide bond</keyword>
<proteinExistence type="inferred from homology"/>
<feature type="disulfide bond" evidence="12">
    <location>
        <begin position="387"/>
        <end position="430"/>
    </location>
</feature>
<keyword evidence="14" id="KW-0472">Membrane</keyword>
<evidence type="ECO:0000313" key="16">
    <source>
        <dbReference type="Proteomes" id="UP000765509"/>
    </source>
</evidence>
<evidence type="ECO:0000256" key="11">
    <source>
        <dbReference type="PIRSR" id="PIRSR601382-2"/>
    </source>
</evidence>
<dbReference type="PANTHER" id="PTHR11742">
    <property type="entry name" value="MANNOSYL-OLIGOSACCHARIDE ALPHA-1,2-MANNOSIDASE-RELATED"/>
    <property type="match status" value="1"/>
</dbReference>
<dbReference type="Gene3D" id="1.50.10.10">
    <property type="match status" value="1"/>
</dbReference>
<evidence type="ECO:0000256" key="14">
    <source>
        <dbReference type="SAM" id="Phobius"/>
    </source>
</evidence>
<dbReference type="Pfam" id="PF01532">
    <property type="entry name" value="Glyco_hydro_47"/>
    <property type="match status" value="1"/>
</dbReference>
<dbReference type="GO" id="GO:0036503">
    <property type="term" value="P:ERAD pathway"/>
    <property type="evidence" value="ECO:0007669"/>
    <property type="project" value="UniProtKB-ARBA"/>
</dbReference>
<keyword evidence="16" id="KW-1185">Reference proteome</keyword>
<keyword evidence="14" id="KW-0812">Transmembrane</keyword>
<evidence type="ECO:0000256" key="7">
    <source>
        <dbReference type="ARBA" id="ARBA00023157"/>
    </source>
</evidence>
<evidence type="ECO:0000256" key="8">
    <source>
        <dbReference type="ARBA" id="ARBA00047669"/>
    </source>
</evidence>
<dbReference type="InterPro" id="IPR036026">
    <property type="entry name" value="Seven-hairpin_glycosidases"/>
</dbReference>
<dbReference type="SUPFAM" id="SSF48225">
    <property type="entry name" value="Seven-hairpin glycosidases"/>
    <property type="match status" value="1"/>
</dbReference>
<dbReference type="PANTHER" id="PTHR11742:SF55">
    <property type="entry name" value="ENDOPLASMIC RETICULUM MANNOSYL-OLIGOSACCHARIDE 1,2-ALPHA-MANNOSIDASE"/>
    <property type="match status" value="1"/>
</dbReference>
<accession>A0A9Q3EQV0</accession>
<evidence type="ECO:0000256" key="10">
    <source>
        <dbReference type="PIRSR" id="PIRSR601382-1"/>
    </source>
</evidence>
<feature type="transmembrane region" description="Helical" evidence="14">
    <location>
        <begin position="49"/>
        <end position="68"/>
    </location>
</feature>
<dbReference type="GO" id="GO:0005783">
    <property type="term" value="C:endoplasmic reticulum"/>
    <property type="evidence" value="ECO:0007669"/>
    <property type="project" value="TreeGrafter"/>
</dbReference>
<feature type="binding site" evidence="11">
    <location>
        <position position="572"/>
    </location>
    <ligand>
        <name>Ca(2+)</name>
        <dbReference type="ChEBI" id="CHEBI:29108"/>
    </ligand>
</feature>
<evidence type="ECO:0000256" key="5">
    <source>
        <dbReference type="ARBA" id="ARBA00022801"/>
    </source>
</evidence>
<keyword evidence="4 11" id="KW-0479">Metal-binding</keyword>
<gene>
    <name evidence="15" type="ORF">O181_065329</name>
</gene>
<comment type="similarity">
    <text evidence="3 13">Belongs to the glycosyl hydrolase 47 family.</text>
</comment>
<evidence type="ECO:0000256" key="6">
    <source>
        <dbReference type="ARBA" id="ARBA00022837"/>
    </source>
</evidence>
<evidence type="ECO:0000256" key="9">
    <source>
        <dbReference type="ARBA" id="ARBA00048605"/>
    </source>
</evidence>
<comment type="cofactor">
    <cofactor evidence="1 11">
        <name>Ca(2+)</name>
        <dbReference type="ChEBI" id="CHEBI:29108"/>
    </cofactor>
</comment>
<feature type="active site" evidence="10">
    <location>
        <position position="320"/>
    </location>
</feature>
<dbReference type="EMBL" id="AVOT02031950">
    <property type="protein sequence ID" value="MBW0525614.1"/>
    <property type="molecule type" value="Genomic_DNA"/>
</dbReference>
<evidence type="ECO:0000256" key="3">
    <source>
        <dbReference type="ARBA" id="ARBA00007658"/>
    </source>
</evidence>
<feature type="active site" description="Proton donor" evidence="10">
    <location>
        <position position="444"/>
    </location>
</feature>
<evidence type="ECO:0000256" key="2">
    <source>
        <dbReference type="ARBA" id="ARBA00004922"/>
    </source>
</evidence>
<evidence type="ECO:0000313" key="15">
    <source>
        <dbReference type="EMBL" id="MBW0525614.1"/>
    </source>
</evidence>
<comment type="caution">
    <text evidence="15">The sequence shown here is derived from an EMBL/GenBank/DDBJ whole genome shotgun (WGS) entry which is preliminary data.</text>
</comment>
<dbReference type="OrthoDB" id="8118055at2759"/>
<comment type="pathway">
    <text evidence="2">Protein modification; protein glycosylation.</text>
</comment>
<keyword evidence="6 11" id="KW-0106">Calcium</keyword>
<feature type="active site" evidence="10">
    <location>
        <position position="484"/>
    </location>
</feature>
<sequence>MSLISNLRQRPNTQDNLVPEQTSLSINQADFNDSKHIYHKKNSSSSFKFYFFSLLTFSFSCYFIYSFYLNYQSKNPTSSSDLNQINTFKTYPPPILPWNSHPRLQIINAIKQSWLAYANSPAWGSDEFYVLTQTGGNLTKSGSIGFFIVDVLDTLLLTNQLDDQYKRARNYIQNHLHFEIDGDLNAFEVTIRVLGGLLSAYHLSGFDQLYLEKALDLGQRLLPIFNSPTGIPYSFINLKTGKAKADMDNNGFSSLAEATTLQLEFKYLAHISQKKVFWDVAEKAMAFFKTAPSHNGLFPILVSPEHGSFFYDIRLGSRGDSYYEYLIKQYLQTNRTQTIYKEMYDQAMTGIKEELVKETPNGLVYTGELHSSGSSYVFEPKQDHLVCFLGGSFLLGVTEGRGPLSEKQVLSLSDSNQEDWLLGKELIRTCVNTYEKSATKLGPEIVHFFQKPQDANEKSQRDWIIPHYNSQSPPLDARNILRPETVESLFLAWRATHDPIYREWGWQIFQAFNEHCKLESNGAYASIKDVDKIPAEHENKMETFWLAETLKYLLLLFSDDDQIPLELYVLNTEAHIFPPPSSKFKPPVVLTALNIFLGYHLIKLLVNTSIDVATQTPSEHFVLHPG</sequence>
<evidence type="ECO:0000256" key="4">
    <source>
        <dbReference type="ARBA" id="ARBA00022723"/>
    </source>
</evidence>
<keyword evidence="14" id="KW-1133">Transmembrane helix</keyword>
<name>A0A9Q3EQV0_9BASI</name>
<dbReference type="GO" id="GO:0016020">
    <property type="term" value="C:membrane"/>
    <property type="evidence" value="ECO:0007669"/>
    <property type="project" value="InterPro"/>
</dbReference>
<comment type="catalytic activity">
    <reaction evidence="9">
        <text>N(4)-(alpha-D-Man-(1-&gt;2)-alpha-D-Man-(1-&gt;2)-alpha-D-Man-(1-&gt;3)-[alpha-D-Man-(1-&gt;2)-alpha-D-Man-(1-&gt;3)-[alpha-D-Man-(1-&gt;2)-alpha-D-Man-(1-&gt;6)]-alpha-D-Man-(1-&gt;6)]-beta-D-Man-(1-&gt;4)-beta-D-GlcNAc-(1-&gt;4)-beta-D-GlcNAc)-L-asparaginyl-[protein] (N-glucan mannose isomer 9A1,2,3B1,2,3) + 4 H2O = N(4)-(alpha-D-Man-(1-&gt;3)-[alpha-D-Man-(1-&gt;3)-[alpha-D-Man-(1-&gt;6)]-alpha-D-Man-(1-&gt;6)]-beta-D-Man-(1-&gt;4)-beta-D-GlcNAc-(1-&gt;4)-beta-D-GlcNAc)-L-asparaginyl-[protein] (N-glucan mannose isomer 5A1,2) + 4 beta-D-mannose</text>
        <dbReference type="Rhea" id="RHEA:56008"/>
        <dbReference type="Rhea" id="RHEA-COMP:14356"/>
        <dbReference type="Rhea" id="RHEA-COMP:14367"/>
        <dbReference type="ChEBI" id="CHEBI:15377"/>
        <dbReference type="ChEBI" id="CHEBI:28563"/>
        <dbReference type="ChEBI" id="CHEBI:59087"/>
        <dbReference type="ChEBI" id="CHEBI:139493"/>
        <dbReference type="EC" id="3.2.1.113"/>
    </reaction>
</comment>
<dbReference type="GO" id="GO:0005975">
    <property type="term" value="P:carbohydrate metabolic process"/>
    <property type="evidence" value="ECO:0007669"/>
    <property type="project" value="InterPro"/>
</dbReference>
<dbReference type="InterPro" id="IPR001382">
    <property type="entry name" value="Glyco_hydro_47"/>
</dbReference>
<dbReference type="GO" id="GO:0004571">
    <property type="term" value="F:mannosyl-oligosaccharide 1,2-alpha-mannosidase activity"/>
    <property type="evidence" value="ECO:0007669"/>
    <property type="project" value="UniProtKB-EC"/>
</dbReference>
<evidence type="ECO:0000256" key="1">
    <source>
        <dbReference type="ARBA" id="ARBA00001913"/>
    </source>
</evidence>
<keyword evidence="13" id="KW-0326">Glycosidase</keyword>
<organism evidence="15 16">
    <name type="scientific">Austropuccinia psidii MF-1</name>
    <dbReference type="NCBI Taxonomy" id="1389203"/>
    <lineage>
        <taxon>Eukaryota</taxon>
        <taxon>Fungi</taxon>
        <taxon>Dikarya</taxon>
        <taxon>Basidiomycota</taxon>
        <taxon>Pucciniomycotina</taxon>
        <taxon>Pucciniomycetes</taxon>
        <taxon>Pucciniales</taxon>
        <taxon>Sphaerophragmiaceae</taxon>
        <taxon>Austropuccinia</taxon>
    </lineage>
</organism>
<dbReference type="AlphaFoldDB" id="A0A9Q3EQV0"/>
<dbReference type="EC" id="3.2.1.-" evidence="13"/>
<dbReference type="InterPro" id="IPR012341">
    <property type="entry name" value="6hp_glycosidase-like_sf"/>
</dbReference>
<dbReference type="Proteomes" id="UP000765509">
    <property type="component" value="Unassembled WGS sequence"/>
</dbReference>
<comment type="catalytic activity">
    <reaction evidence="8">
        <text>N(4)-(alpha-D-Man-(1-&gt;2)-alpha-D-Man-(1-&gt;2)-alpha-D-Man-(1-&gt;3)-[alpha-D-Man-(1-&gt;3)-[alpha-D-Man-(1-&gt;2)-alpha-D-Man-(1-&gt;6)]-alpha-D-Man-(1-&gt;6)]-beta-D-Man-(1-&gt;4)-beta-D-GlcNAc-(1-&gt;4)-beta-D-GlcNAc)-L-asparaginyl-[protein] (N-glucan mannose isomer 8A1,2,3B1,3) + 3 H2O = N(4)-(alpha-D-Man-(1-&gt;3)-[alpha-D-Man-(1-&gt;3)-[alpha-D-Man-(1-&gt;6)]-alpha-D-Man-(1-&gt;6)]-beta-D-Man-(1-&gt;4)-beta-D-GlcNAc-(1-&gt;4)-beta-D-GlcNAc)-L-asparaginyl-[protein] (N-glucan mannose isomer 5A1,2) + 3 beta-D-mannose</text>
        <dbReference type="Rhea" id="RHEA:56028"/>
        <dbReference type="Rhea" id="RHEA-COMP:14358"/>
        <dbReference type="Rhea" id="RHEA-COMP:14367"/>
        <dbReference type="ChEBI" id="CHEBI:15377"/>
        <dbReference type="ChEBI" id="CHEBI:28563"/>
        <dbReference type="ChEBI" id="CHEBI:59087"/>
        <dbReference type="ChEBI" id="CHEBI:60628"/>
        <dbReference type="EC" id="3.2.1.113"/>
    </reaction>
</comment>
<dbReference type="GO" id="GO:0005509">
    <property type="term" value="F:calcium ion binding"/>
    <property type="evidence" value="ECO:0007669"/>
    <property type="project" value="InterPro"/>
</dbReference>
<dbReference type="InterPro" id="IPR050749">
    <property type="entry name" value="Glycosyl_Hydrolase_47"/>
</dbReference>
<keyword evidence="5 13" id="KW-0378">Hydrolase</keyword>
<evidence type="ECO:0000256" key="13">
    <source>
        <dbReference type="RuleBase" id="RU361193"/>
    </source>
</evidence>
<evidence type="ECO:0000256" key="12">
    <source>
        <dbReference type="PIRSR" id="PIRSR601382-3"/>
    </source>
</evidence>
<feature type="active site" description="Proton donor" evidence="10">
    <location>
        <position position="188"/>
    </location>
</feature>
<protein>
    <recommendedName>
        <fullName evidence="13">alpha-1,2-Mannosidase</fullName>
        <ecNumber evidence="13">3.2.1.-</ecNumber>
    </recommendedName>
</protein>